<dbReference type="Gene3D" id="1.20.1250.20">
    <property type="entry name" value="MFS general substrate transporter like domains"/>
    <property type="match status" value="2"/>
</dbReference>
<feature type="transmembrane region" description="Helical" evidence="6">
    <location>
        <begin position="84"/>
        <end position="106"/>
    </location>
</feature>
<keyword evidence="3 6" id="KW-0812">Transmembrane</keyword>
<protein>
    <submittedName>
        <fullName evidence="8">MFS transporter</fullName>
    </submittedName>
</protein>
<dbReference type="PRINTS" id="PR01035">
    <property type="entry name" value="TCRTETA"/>
</dbReference>
<dbReference type="InterPro" id="IPR020846">
    <property type="entry name" value="MFS_dom"/>
</dbReference>
<evidence type="ECO:0000313" key="9">
    <source>
        <dbReference type="Proteomes" id="UP000280307"/>
    </source>
</evidence>
<gene>
    <name evidence="8" type="ORF">EI684_17740</name>
</gene>
<keyword evidence="2" id="KW-0813">Transport</keyword>
<feature type="domain" description="Major facilitator superfamily (MFS) profile" evidence="7">
    <location>
        <begin position="17"/>
        <end position="455"/>
    </location>
</feature>
<dbReference type="GO" id="GO:0005886">
    <property type="term" value="C:plasma membrane"/>
    <property type="evidence" value="ECO:0007669"/>
    <property type="project" value="UniProtKB-SubCell"/>
</dbReference>
<feature type="transmembrane region" description="Helical" evidence="6">
    <location>
        <begin position="142"/>
        <end position="163"/>
    </location>
</feature>
<feature type="transmembrane region" description="Helical" evidence="6">
    <location>
        <begin position="234"/>
        <end position="252"/>
    </location>
</feature>
<proteinExistence type="predicted"/>
<dbReference type="InterPro" id="IPR011701">
    <property type="entry name" value="MFS"/>
</dbReference>
<evidence type="ECO:0000256" key="5">
    <source>
        <dbReference type="ARBA" id="ARBA00023136"/>
    </source>
</evidence>
<dbReference type="InterPro" id="IPR001958">
    <property type="entry name" value="Tet-R_TetA/multi-R_MdtG-like"/>
</dbReference>
<evidence type="ECO:0000256" key="6">
    <source>
        <dbReference type="SAM" id="Phobius"/>
    </source>
</evidence>
<feature type="transmembrane region" description="Helical" evidence="6">
    <location>
        <begin position="20"/>
        <end position="41"/>
    </location>
</feature>
<feature type="transmembrane region" description="Helical" evidence="6">
    <location>
        <begin position="53"/>
        <end position="72"/>
    </location>
</feature>
<dbReference type="EMBL" id="RSAS01000729">
    <property type="protein sequence ID" value="RRR68341.1"/>
    <property type="molecule type" value="Genomic_DNA"/>
</dbReference>
<evidence type="ECO:0000313" key="8">
    <source>
        <dbReference type="EMBL" id="RRR68341.1"/>
    </source>
</evidence>
<evidence type="ECO:0000256" key="4">
    <source>
        <dbReference type="ARBA" id="ARBA00022989"/>
    </source>
</evidence>
<reference evidence="8 9" key="1">
    <citation type="submission" date="2018-12" db="EMBL/GenBank/DDBJ databases">
        <title>Genome Sequence of Candidatus Viridilinea halotolerans isolated from saline sulfide-rich spring.</title>
        <authorList>
            <person name="Grouzdev D.S."/>
            <person name="Burganskaya E.I."/>
            <person name="Krutkina M.S."/>
            <person name="Sukhacheva M.V."/>
            <person name="Gorlenko V.M."/>
        </authorList>
    </citation>
    <scope>NUCLEOTIDE SEQUENCE [LARGE SCALE GENOMIC DNA]</scope>
    <source>
        <strain evidence="8">Chok-6</strain>
    </source>
</reference>
<evidence type="ECO:0000256" key="2">
    <source>
        <dbReference type="ARBA" id="ARBA00022448"/>
    </source>
</evidence>
<feature type="transmembrane region" description="Helical" evidence="6">
    <location>
        <begin position="401"/>
        <end position="421"/>
    </location>
</feature>
<dbReference type="PROSITE" id="PS50850">
    <property type="entry name" value="MFS"/>
    <property type="match status" value="1"/>
</dbReference>
<keyword evidence="5 6" id="KW-0472">Membrane</keyword>
<feature type="transmembrane region" description="Helical" evidence="6">
    <location>
        <begin position="200"/>
        <end position="222"/>
    </location>
</feature>
<feature type="transmembrane region" description="Helical" evidence="6">
    <location>
        <begin position="433"/>
        <end position="452"/>
    </location>
</feature>
<name>A0A426TTU9_9CHLR</name>
<dbReference type="InterPro" id="IPR036259">
    <property type="entry name" value="MFS_trans_sf"/>
</dbReference>
<evidence type="ECO:0000256" key="3">
    <source>
        <dbReference type="ARBA" id="ARBA00022692"/>
    </source>
</evidence>
<dbReference type="Proteomes" id="UP000280307">
    <property type="component" value="Unassembled WGS sequence"/>
</dbReference>
<feature type="transmembrane region" description="Helical" evidence="6">
    <location>
        <begin position="169"/>
        <end position="188"/>
    </location>
</feature>
<feature type="transmembrane region" description="Helical" evidence="6">
    <location>
        <begin position="273"/>
        <end position="296"/>
    </location>
</feature>
<sequence length="468" mass="48885">MQTAEPEVLDAQARRKVMTVLFIGVFMAALDSAVMAPAVPALKATFGVGNSQIGMLTIIFSLFTLMSTTLMASLGDRYGRRPVFLLNVLGFGLGSLLIALAPSYWWLLVGRAVQGFSSGGVTPIASAMIGDAFPREERGKALGMFGATFGMAFLLGPLVASFILVMLSWHWIFLLNIPVSILVFWMGLSRLPAKQHVENLAPLDWGGVLLVTLVLTGLVLGINRVLDDALGFLVWPWLLLLALIGLAGLIAVERKAVMPVVPLNLFAQPQLALTYTLCAGSGFGMGSVLFISTVAVEGTGAAPDRAGLMLIPLVLASTVGSMLFGQLLNRLGARLVMLIGFGTLSLGSAMLALTGMGPGIWIFMPASILIGLGVGIVVGGTLRTVVLNKVAPEQRGAAQGLVNVGISVGNLMVVAILGALADAWGGGMQGLMVAYFASALLMAGMFMLSLGLEGKSEAEGLSPEVQRA</sequence>
<evidence type="ECO:0000256" key="1">
    <source>
        <dbReference type="ARBA" id="ARBA00004651"/>
    </source>
</evidence>
<feature type="transmembrane region" description="Helical" evidence="6">
    <location>
        <begin position="360"/>
        <end position="380"/>
    </location>
</feature>
<evidence type="ECO:0000259" key="7">
    <source>
        <dbReference type="PROSITE" id="PS50850"/>
    </source>
</evidence>
<organism evidence="8 9">
    <name type="scientific">Candidatus Viridilinea halotolerans</name>
    <dbReference type="NCBI Taxonomy" id="2491704"/>
    <lineage>
        <taxon>Bacteria</taxon>
        <taxon>Bacillati</taxon>
        <taxon>Chloroflexota</taxon>
        <taxon>Chloroflexia</taxon>
        <taxon>Chloroflexales</taxon>
        <taxon>Chloroflexineae</taxon>
        <taxon>Oscillochloridaceae</taxon>
        <taxon>Candidatus Viridilinea</taxon>
    </lineage>
</organism>
<dbReference type="PANTHER" id="PTHR42718:SF9">
    <property type="entry name" value="MAJOR FACILITATOR SUPERFAMILY MULTIDRUG TRANSPORTER MFSC"/>
    <property type="match status" value="1"/>
</dbReference>
<dbReference type="CDD" id="cd17321">
    <property type="entry name" value="MFS_MMR_MDR_like"/>
    <property type="match status" value="1"/>
</dbReference>
<dbReference type="SUPFAM" id="SSF103473">
    <property type="entry name" value="MFS general substrate transporter"/>
    <property type="match status" value="1"/>
</dbReference>
<dbReference type="Pfam" id="PF07690">
    <property type="entry name" value="MFS_1"/>
    <property type="match status" value="1"/>
</dbReference>
<keyword evidence="4 6" id="KW-1133">Transmembrane helix</keyword>
<dbReference type="PANTHER" id="PTHR42718">
    <property type="entry name" value="MAJOR FACILITATOR SUPERFAMILY MULTIDRUG TRANSPORTER MFSC"/>
    <property type="match status" value="1"/>
</dbReference>
<dbReference type="GO" id="GO:0022857">
    <property type="term" value="F:transmembrane transporter activity"/>
    <property type="evidence" value="ECO:0007669"/>
    <property type="project" value="InterPro"/>
</dbReference>
<accession>A0A426TTU9</accession>
<comment type="caution">
    <text evidence="8">The sequence shown here is derived from an EMBL/GenBank/DDBJ whole genome shotgun (WGS) entry which is preliminary data.</text>
</comment>
<feature type="transmembrane region" description="Helical" evidence="6">
    <location>
        <begin position="308"/>
        <end position="328"/>
    </location>
</feature>
<dbReference type="AlphaFoldDB" id="A0A426TTU9"/>
<comment type="subcellular location">
    <subcellularLocation>
        <location evidence="1">Cell membrane</location>
        <topology evidence="1">Multi-pass membrane protein</topology>
    </subcellularLocation>
</comment>